<dbReference type="SUPFAM" id="SSF52518">
    <property type="entry name" value="Thiamin diphosphate-binding fold (THDP-binding)"/>
    <property type="match status" value="1"/>
</dbReference>
<comment type="caution">
    <text evidence="5">The sequence shown here is derived from an EMBL/GenBank/DDBJ whole genome shotgun (WGS) entry which is preliminary data.</text>
</comment>
<dbReference type="InterPro" id="IPR029061">
    <property type="entry name" value="THDP-binding"/>
</dbReference>
<feature type="domain" description="Thiamine pyrophosphate enzyme TPP-binding" evidence="3">
    <location>
        <begin position="62"/>
        <end position="209"/>
    </location>
</feature>
<evidence type="ECO:0000313" key="6">
    <source>
        <dbReference type="Proteomes" id="UP000191110"/>
    </source>
</evidence>
<proteinExistence type="predicted"/>
<feature type="compositionally biased region" description="Polar residues" evidence="2">
    <location>
        <begin position="143"/>
        <end position="157"/>
    </location>
</feature>
<name>A0A1T2L2V7_9GAMM</name>
<dbReference type="InterPro" id="IPR051457">
    <property type="entry name" value="2-oxoacid:Fd_oxidoreductase"/>
</dbReference>
<evidence type="ECO:0000259" key="4">
    <source>
        <dbReference type="Pfam" id="PF12367"/>
    </source>
</evidence>
<dbReference type="RefSeq" id="WP_078484253.1">
    <property type="nucleotide sequence ID" value="NZ_MPRL01000052.1"/>
</dbReference>
<dbReference type="Pfam" id="PF02775">
    <property type="entry name" value="TPP_enzyme_C"/>
    <property type="match status" value="1"/>
</dbReference>
<dbReference type="PANTHER" id="PTHR48084">
    <property type="entry name" value="2-OXOGLUTARATE OXIDOREDUCTASE SUBUNIT KORB-RELATED"/>
    <property type="match status" value="1"/>
</dbReference>
<evidence type="ECO:0000313" key="5">
    <source>
        <dbReference type="EMBL" id="OOZ39404.1"/>
    </source>
</evidence>
<evidence type="ECO:0000256" key="1">
    <source>
        <dbReference type="ARBA" id="ARBA00023002"/>
    </source>
</evidence>
<gene>
    <name evidence="5" type="ORF">BOW53_11635</name>
</gene>
<organism evidence="5 6">
    <name type="scientific">Solemya pervernicosa gill symbiont</name>
    <dbReference type="NCBI Taxonomy" id="642797"/>
    <lineage>
        <taxon>Bacteria</taxon>
        <taxon>Pseudomonadati</taxon>
        <taxon>Pseudomonadota</taxon>
        <taxon>Gammaproteobacteria</taxon>
        <taxon>sulfur-oxidizing symbionts</taxon>
    </lineage>
</organism>
<dbReference type="Proteomes" id="UP000191110">
    <property type="component" value="Unassembled WGS sequence"/>
</dbReference>
<dbReference type="GO" id="GO:0045333">
    <property type="term" value="P:cellular respiration"/>
    <property type="evidence" value="ECO:0007669"/>
    <property type="project" value="UniProtKB-ARBA"/>
</dbReference>
<evidence type="ECO:0000256" key="2">
    <source>
        <dbReference type="SAM" id="MobiDB-lite"/>
    </source>
</evidence>
<reference evidence="5 6" key="1">
    <citation type="submission" date="2016-11" db="EMBL/GenBank/DDBJ databases">
        <title>Mixed transmission modes and dynamic genome evolution in an obligate animal-bacterial symbiosis.</title>
        <authorList>
            <person name="Russell S.L."/>
            <person name="Corbett-Detig R.B."/>
            <person name="Cavanaugh C.M."/>
        </authorList>
    </citation>
    <scope>NUCLEOTIDE SEQUENCE [LARGE SCALE GENOMIC DNA]</scope>
    <source>
        <strain evidence="5">Sveles-Q1</strain>
    </source>
</reference>
<dbReference type="AlphaFoldDB" id="A0A1T2L2V7"/>
<feature type="region of interest" description="Disordered" evidence="2">
    <location>
        <begin position="143"/>
        <end position="163"/>
    </location>
</feature>
<feature type="domain" description="Pyruvate ferredoxin oxidoreductase beta subunit C-terminal" evidence="4">
    <location>
        <begin position="255"/>
        <end position="292"/>
    </location>
</feature>
<dbReference type="Pfam" id="PF12367">
    <property type="entry name" value="PFO_beta_C"/>
    <property type="match status" value="1"/>
</dbReference>
<protein>
    <submittedName>
        <fullName evidence="5">2-oxoglutarate oxidoreductase</fullName>
    </submittedName>
</protein>
<sequence length="317" mass="34839">MFGIKADWSLDVFERYFTLGDYSGGEARWCPGCGDFAVLNTVHRVLRDAQLPPEKSVAVSGIGCSSRLPHYMGTYGLHGLHGRALPLANGVKAHRPDLDLWVATGDGDCFSIGAGPWIHSVRLNMDMVVLVFDNAIYGLTKNQTSPTSPTGMKTSTHPKGAPLPALNPLTTTLGVTNCSFVAQVVDWNPPLLYQTIKAAHQHRGTSFIRILQRCPVFSESFCKPLQDNPDKFVLLEHENGITLDDSVKRVFGQVEQHDPADWLGAMKYARDEEQLPLGLLYRDPDAVVYEDIATKDLGKSDEEKIAAINKAMDAFAI</sequence>
<dbReference type="CDD" id="cd03375">
    <property type="entry name" value="TPP_OGFOR"/>
    <property type="match status" value="1"/>
</dbReference>
<dbReference type="GO" id="GO:0016625">
    <property type="term" value="F:oxidoreductase activity, acting on the aldehyde or oxo group of donors, iron-sulfur protein as acceptor"/>
    <property type="evidence" value="ECO:0007669"/>
    <property type="project" value="UniProtKB-ARBA"/>
</dbReference>
<keyword evidence="6" id="KW-1185">Reference proteome</keyword>
<keyword evidence="1" id="KW-0560">Oxidoreductase</keyword>
<dbReference type="PANTHER" id="PTHR48084:SF4">
    <property type="entry name" value="2-OXOGLUTARATE OXIDOREDUCTASE SUBUNIT KORB"/>
    <property type="match status" value="1"/>
</dbReference>
<dbReference type="OrthoDB" id="9775140at2"/>
<dbReference type="InterPro" id="IPR032686">
    <property type="entry name" value="PFO_beta_C"/>
</dbReference>
<dbReference type="GO" id="GO:0044281">
    <property type="term" value="P:small molecule metabolic process"/>
    <property type="evidence" value="ECO:0007669"/>
    <property type="project" value="UniProtKB-ARBA"/>
</dbReference>
<accession>A0A1T2L2V7</accession>
<evidence type="ECO:0000259" key="3">
    <source>
        <dbReference type="Pfam" id="PF02775"/>
    </source>
</evidence>
<dbReference type="EMBL" id="MPRL01000052">
    <property type="protein sequence ID" value="OOZ39404.1"/>
    <property type="molecule type" value="Genomic_DNA"/>
</dbReference>
<dbReference type="Gene3D" id="3.40.50.970">
    <property type="match status" value="1"/>
</dbReference>
<dbReference type="GO" id="GO:0030976">
    <property type="term" value="F:thiamine pyrophosphate binding"/>
    <property type="evidence" value="ECO:0007669"/>
    <property type="project" value="InterPro"/>
</dbReference>
<dbReference type="InterPro" id="IPR011766">
    <property type="entry name" value="TPP_enzyme_TPP-bd"/>
</dbReference>